<dbReference type="InterPro" id="IPR008752">
    <property type="entry name" value="Peptidase_M11"/>
</dbReference>
<comment type="caution">
    <text evidence="3">The sequence shown here is derived from an EMBL/GenBank/DDBJ whole genome shotgun (WGS) entry which is preliminary data.</text>
</comment>
<evidence type="ECO:0000313" key="3">
    <source>
        <dbReference type="EMBL" id="GFH45679.1"/>
    </source>
</evidence>
<dbReference type="AlphaFoldDB" id="A0AAD3H0T1"/>
<feature type="signal peptide" evidence="1">
    <location>
        <begin position="1"/>
        <end position="20"/>
    </location>
</feature>
<keyword evidence="1" id="KW-0732">Signal</keyword>
<dbReference type="Proteomes" id="UP001054902">
    <property type="component" value="Unassembled WGS sequence"/>
</dbReference>
<feature type="chain" id="PRO_5041925059" description="Peptidase M11 gametolysin domain-containing protein" evidence="1">
    <location>
        <begin position="21"/>
        <end position="581"/>
    </location>
</feature>
<dbReference type="EMBL" id="BLLK01000022">
    <property type="protein sequence ID" value="GFH45679.1"/>
    <property type="molecule type" value="Genomic_DNA"/>
</dbReference>
<evidence type="ECO:0000313" key="4">
    <source>
        <dbReference type="Proteomes" id="UP001054902"/>
    </source>
</evidence>
<evidence type="ECO:0000259" key="2">
    <source>
        <dbReference type="Pfam" id="PF05548"/>
    </source>
</evidence>
<gene>
    <name evidence="3" type="ORF">CTEN210_02153</name>
</gene>
<dbReference type="Pfam" id="PF05548">
    <property type="entry name" value="Peptidase_M11"/>
    <property type="match status" value="1"/>
</dbReference>
<dbReference type="PANTHER" id="PTHR33683">
    <property type="entry name" value="1, PUTATIVE-RELATED"/>
    <property type="match status" value="1"/>
</dbReference>
<sequence>MMLNKNILFSLSLLLVPASAKQIQNTKRNLGITSTAKGCTLMVASRFRADRSLLNYGHEILECLIDPIDTEGIVGFTLPIRGTKWQIESLKKMVHDGVIIPGTSLLNYKLATLTPDCVQLPVDLNVIEAVETVVDLSDGTVNHVAGNLDGSLRTAESTIEKTKSYAVSTIGQKKALVVKVKDSVGKTVADSPEVISNALFCTDEDVISLTNNLNMCSNDVFTIGPGDITVPSLTSPNADGVIEVDIHLSLEGNSPALIKNAITAAVNTKLGFSLPGPYDHVFYLLEDCYYDCGWGAYSYVNHWLSVYQSKYYKHIGVVMHEIGNNLGLGYSGGLDDVFDSDYTGIMGNPFHHDSGLCYNPAKNWQLGWFDSHKITVNPLNGPVTVELFGTTDASINPKNIPVVLKIETGTLADLYVGFNHGFGDATIEVLDELVVVEAGLNGEAYSQSYLKAHLLTDETYICKDFGGLGLELKITPIDIDLDSTHPYALINIELEGHSLVDINANLENFADAEADVSLSDGLNTNLDVDVLGDAIEVDANLDIGKEQDADDLNIVPVVCNTLTDKLSCRSNGCAWLFGKCC</sequence>
<dbReference type="PANTHER" id="PTHR33683:SF46">
    <property type="entry name" value="SUSHI DOMAIN-CONTAINING PROTEIN"/>
    <property type="match status" value="1"/>
</dbReference>
<accession>A0AAD3H0T1</accession>
<organism evidence="3 4">
    <name type="scientific">Chaetoceros tenuissimus</name>
    <dbReference type="NCBI Taxonomy" id="426638"/>
    <lineage>
        <taxon>Eukaryota</taxon>
        <taxon>Sar</taxon>
        <taxon>Stramenopiles</taxon>
        <taxon>Ochrophyta</taxon>
        <taxon>Bacillariophyta</taxon>
        <taxon>Coscinodiscophyceae</taxon>
        <taxon>Chaetocerotophycidae</taxon>
        <taxon>Chaetocerotales</taxon>
        <taxon>Chaetocerotaceae</taxon>
        <taxon>Chaetoceros</taxon>
    </lineage>
</organism>
<evidence type="ECO:0000256" key="1">
    <source>
        <dbReference type="SAM" id="SignalP"/>
    </source>
</evidence>
<keyword evidence="4" id="KW-1185">Reference proteome</keyword>
<name>A0AAD3H0T1_9STRA</name>
<feature type="domain" description="Peptidase M11 gametolysin" evidence="2">
    <location>
        <begin position="192"/>
        <end position="369"/>
    </location>
</feature>
<reference evidence="3 4" key="1">
    <citation type="journal article" date="2021" name="Sci. Rep.">
        <title>The genome of the diatom Chaetoceros tenuissimus carries an ancient integrated fragment of an extant virus.</title>
        <authorList>
            <person name="Hongo Y."/>
            <person name="Kimura K."/>
            <person name="Takaki Y."/>
            <person name="Yoshida Y."/>
            <person name="Baba S."/>
            <person name="Kobayashi G."/>
            <person name="Nagasaki K."/>
            <person name="Hano T."/>
            <person name="Tomaru Y."/>
        </authorList>
    </citation>
    <scope>NUCLEOTIDE SEQUENCE [LARGE SCALE GENOMIC DNA]</scope>
    <source>
        <strain evidence="3 4">NIES-3715</strain>
    </source>
</reference>
<proteinExistence type="predicted"/>
<protein>
    <recommendedName>
        <fullName evidence="2">Peptidase M11 gametolysin domain-containing protein</fullName>
    </recommendedName>
</protein>